<dbReference type="EC" id="3.4.23.-" evidence="1"/>
<comment type="similarity">
    <text evidence="1">Belongs to the peptidase U4 family.</text>
</comment>
<dbReference type="EMBL" id="LROR01000054">
    <property type="protein sequence ID" value="OBR93064.1"/>
    <property type="molecule type" value="Genomic_DNA"/>
</dbReference>
<protein>
    <recommendedName>
        <fullName evidence="1">Sporulation sigma-E factor-processing peptidase</fullName>
        <ecNumber evidence="1">3.4.23.-</ecNumber>
    </recommendedName>
    <alternativeName>
        <fullName evidence="1">Membrane-associated aspartic protease</fullName>
    </alternativeName>
    <alternativeName>
        <fullName evidence="1">Stage II sporulation protein GA</fullName>
    </alternativeName>
</protein>
<feature type="active site" evidence="2">
    <location>
        <position position="181"/>
    </location>
</feature>
<dbReference type="NCBIfam" id="TIGR02854">
    <property type="entry name" value="spore_II_GA"/>
    <property type="match status" value="1"/>
</dbReference>
<keyword evidence="3" id="KW-1133">Transmembrane helix</keyword>
<sequence length="273" mass="31539">MKLEVSLQLVVYADLLILINFIVNFFLLYITGRTLKLKIKLKFMILAAAIGSGYTVTLIYPVLNIFSAFYFKILVAAMLIYISFGNRGFICNFKISAVFILYSMLLAGICMFVEYSNCSYTGDYMIINFPYEWLFISIMVLYIIIDRLVIYVKDRNKMFKLIYNVDIVFKDKSKSVRAFLDTGNELREPATNLPVVIVEKSVFQNINLEEMDKFYIPYRVINGKCGKLQGFKPDVVKIDFGQETKNREVIIAICKDKLSKFDDYHALLSRGVI</sequence>
<dbReference type="Proteomes" id="UP000093694">
    <property type="component" value="Unassembled WGS sequence"/>
</dbReference>
<keyword evidence="7" id="KW-1185">Reference proteome</keyword>
<feature type="transmembrane region" description="Helical" evidence="3">
    <location>
        <begin position="93"/>
        <end position="113"/>
    </location>
</feature>
<keyword evidence="3" id="KW-0812">Transmembrane</keyword>
<dbReference type="GO" id="GO:0030436">
    <property type="term" value="P:asexual sporulation"/>
    <property type="evidence" value="ECO:0007669"/>
    <property type="project" value="InterPro"/>
</dbReference>
<feature type="transmembrane region" description="Helical" evidence="3">
    <location>
        <begin position="43"/>
        <end position="63"/>
    </location>
</feature>
<dbReference type="EMBL" id="LITQ01000003">
    <property type="protein sequence ID" value="OAA94320.1"/>
    <property type="molecule type" value="Genomic_DNA"/>
</dbReference>
<keyword evidence="1" id="KW-0064">Aspartyl protease</keyword>
<reference evidence="4 6" key="1">
    <citation type="journal article" date="2015" name="Biotechnol. Bioeng.">
        <title>Genome sequence and phenotypic characterization of Caulobacter segnis.</title>
        <authorList>
            <person name="Patel S."/>
            <person name="Fletcher B."/>
            <person name="Scott D.C."/>
            <person name="Ely B."/>
        </authorList>
    </citation>
    <scope>NUCLEOTIDE SEQUENCE [LARGE SCALE GENOMIC DNA]</scope>
    <source>
        <strain evidence="4 6">PS02</strain>
    </source>
</reference>
<dbReference type="PIRSF" id="PIRSF018571">
    <property type="entry name" value="SpoIIGA"/>
    <property type="match status" value="1"/>
</dbReference>
<keyword evidence="1" id="KW-1003">Cell membrane</keyword>
<dbReference type="GO" id="GO:0030435">
    <property type="term" value="P:sporulation resulting in formation of a cellular spore"/>
    <property type="evidence" value="ECO:0007669"/>
    <property type="project" value="UniProtKB-KW"/>
</dbReference>
<feature type="transmembrane region" description="Helical" evidence="3">
    <location>
        <begin position="133"/>
        <end position="152"/>
    </location>
</feature>
<accession>A0A166TXM2</accession>
<proteinExistence type="inferred from homology"/>
<comment type="subcellular location">
    <subcellularLocation>
        <location evidence="1">Cell membrane</location>
    </subcellularLocation>
</comment>
<keyword evidence="1 3" id="KW-0472">Membrane</keyword>
<reference evidence="5 7" key="2">
    <citation type="journal article" date="2016" name="Front. Microbiol.">
        <title>Industrial Acetogenic Biocatalysts: A Comparative Metabolic and Genomic Analysis.</title>
        <authorList>
            <person name="Bengelsdorf F."/>
            <person name="Poehlein A."/>
            <person name="Sonja S."/>
            <person name="Erz C."/>
            <person name="Hummel T."/>
            <person name="Hoffmeister S."/>
            <person name="Daniel R."/>
            <person name="Durre P."/>
        </authorList>
    </citation>
    <scope>NUCLEOTIDE SEQUENCE [LARGE SCALE GENOMIC DNA]</scope>
    <source>
        <strain evidence="5 7">PTA-10522</strain>
    </source>
</reference>
<evidence type="ECO:0000313" key="6">
    <source>
        <dbReference type="Proteomes" id="UP000077384"/>
    </source>
</evidence>
<keyword evidence="1" id="KW-0749">Sporulation</keyword>
<dbReference type="InterPro" id="IPR005081">
    <property type="entry name" value="SpoIIGA"/>
</dbReference>
<dbReference type="GO" id="GO:0005886">
    <property type="term" value="C:plasma membrane"/>
    <property type="evidence" value="ECO:0007669"/>
    <property type="project" value="UniProtKB-SubCell"/>
</dbReference>
<dbReference type="PATRIC" id="fig|1705578.3.peg.2521"/>
<name>A0A166TXM2_9CLOT</name>
<feature type="transmembrane region" description="Helical" evidence="3">
    <location>
        <begin position="69"/>
        <end position="86"/>
    </location>
</feature>
<dbReference type="Proteomes" id="UP000077384">
    <property type="component" value="Unassembled WGS sequence"/>
</dbReference>
<evidence type="ECO:0000256" key="2">
    <source>
        <dbReference type="PIRSR" id="PIRSR018571-1"/>
    </source>
</evidence>
<evidence type="ECO:0000256" key="1">
    <source>
        <dbReference type="PIRNR" id="PIRNR018571"/>
    </source>
</evidence>
<dbReference type="GO" id="GO:0006508">
    <property type="term" value="P:proteolysis"/>
    <property type="evidence" value="ECO:0007669"/>
    <property type="project" value="UniProtKB-KW"/>
</dbReference>
<evidence type="ECO:0000256" key="3">
    <source>
        <dbReference type="SAM" id="Phobius"/>
    </source>
</evidence>
<feature type="transmembrane region" description="Helical" evidence="3">
    <location>
        <begin position="12"/>
        <end position="31"/>
    </location>
</feature>
<evidence type="ECO:0000313" key="4">
    <source>
        <dbReference type="EMBL" id="OAA94320.1"/>
    </source>
</evidence>
<dbReference type="Pfam" id="PF03419">
    <property type="entry name" value="Peptidase_U4"/>
    <property type="match status" value="1"/>
</dbReference>
<dbReference type="GO" id="GO:0004190">
    <property type="term" value="F:aspartic-type endopeptidase activity"/>
    <property type="evidence" value="ECO:0007669"/>
    <property type="project" value="UniProtKB-KW"/>
</dbReference>
<comment type="function">
    <text evidence="1">Probable aspartic protease that is responsible for the proteolytic cleavage of the RNA polymerase sigma E factor (SigE/spoIIGB) to yield the active peptide in the mother cell during sporulation. Responds to a signal from the forespore that is triggered by the extracellular signal protein SpoIIR.</text>
</comment>
<comment type="caution">
    <text evidence="4">The sequence shown here is derived from an EMBL/GenBank/DDBJ whole genome shotgun (WGS) entry which is preliminary data.</text>
</comment>
<evidence type="ECO:0000313" key="5">
    <source>
        <dbReference type="EMBL" id="OBR93064.1"/>
    </source>
</evidence>
<organism evidence="4 6">
    <name type="scientific">Clostridium coskatii</name>
    <dbReference type="NCBI Taxonomy" id="1705578"/>
    <lineage>
        <taxon>Bacteria</taxon>
        <taxon>Bacillati</taxon>
        <taxon>Bacillota</taxon>
        <taxon>Clostridia</taxon>
        <taxon>Eubacteriales</taxon>
        <taxon>Clostridiaceae</taxon>
        <taxon>Clostridium</taxon>
    </lineage>
</organism>
<dbReference type="AlphaFoldDB" id="A0A166TXM2"/>
<keyword evidence="1" id="KW-0645">Protease</keyword>
<keyword evidence="1 5" id="KW-0378">Hydrolase</keyword>
<evidence type="ECO:0000313" key="7">
    <source>
        <dbReference type="Proteomes" id="UP000093694"/>
    </source>
</evidence>
<gene>
    <name evidence="5" type="primary">spoIIGA</name>
    <name evidence="5" type="ORF">CLCOS_25360</name>
    <name evidence="4" type="ORF">WX73_02866</name>
</gene>